<dbReference type="PANTHER" id="PTHR45913:SF9">
    <property type="entry name" value="GENERAL TRANSCRIPTION FACTOR II-I REPEAT DOMAIN-CONTAINING PROTEIN 2-LIKE-RELATED"/>
    <property type="match status" value="1"/>
</dbReference>
<sequence>MKGTTTGADIFCEFENCIDKLRLPIDKLCNVTTDGSPNMVGINQGFVGKFNSKYPENDVFLHCLIHQDALCKSALDIDHILNIVVKLVNMIRFRGLLHRQFQQFLESVHAEHSDNLYYSKVRWLSAGKVFERIWDLKDDIVNFLLDKEENSHE</sequence>
<evidence type="ECO:0000313" key="2">
    <source>
        <dbReference type="Proteomes" id="UP000887013"/>
    </source>
</evidence>
<name>A0A8X6N5M8_NEPPI</name>
<dbReference type="AlphaFoldDB" id="A0A8X6N5M8"/>
<dbReference type="Proteomes" id="UP000887013">
    <property type="component" value="Unassembled WGS sequence"/>
</dbReference>
<protein>
    <submittedName>
        <fullName evidence="1">Protein FAM200A</fullName>
    </submittedName>
</protein>
<dbReference type="SUPFAM" id="SSF53098">
    <property type="entry name" value="Ribonuclease H-like"/>
    <property type="match status" value="1"/>
</dbReference>
<dbReference type="PANTHER" id="PTHR45913">
    <property type="entry name" value="EPM2A-INTERACTING PROTEIN 1"/>
    <property type="match status" value="1"/>
</dbReference>
<keyword evidence="2" id="KW-1185">Reference proteome</keyword>
<proteinExistence type="predicted"/>
<dbReference type="OrthoDB" id="1101576at2759"/>
<comment type="caution">
    <text evidence="1">The sequence shown here is derived from an EMBL/GenBank/DDBJ whole genome shotgun (WGS) entry which is preliminary data.</text>
</comment>
<evidence type="ECO:0000313" key="1">
    <source>
        <dbReference type="EMBL" id="GFS95144.1"/>
    </source>
</evidence>
<gene>
    <name evidence="1" type="primary">FAM200A</name>
    <name evidence="1" type="ORF">NPIL_635681</name>
</gene>
<accession>A0A8X6N5M8</accession>
<reference evidence="1" key="1">
    <citation type="submission" date="2020-08" db="EMBL/GenBank/DDBJ databases">
        <title>Multicomponent nature underlies the extraordinary mechanical properties of spider dragline silk.</title>
        <authorList>
            <person name="Kono N."/>
            <person name="Nakamura H."/>
            <person name="Mori M."/>
            <person name="Yoshida Y."/>
            <person name="Ohtoshi R."/>
            <person name="Malay A.D."/>
            <person name="Moran D.A.P."/>
            <person name="Tomita M."/>
            <person name="Numata K."/>
            <person name="Arakawa K."/>
        </authorList>
    </citation>
    <scope>NUCLEOTIDE SEQUENCE</scope>
</reference>
<dbReference type="EMBL" id="BMAW01100481">
    <property type="protein sequence ID" value="GFS95144.1"/>
    <property type="molecule type" value="Genomic_DNA"/>
</dbReference>
<dbReference type="InterPro" id="IPR012337">
    <property type="entry name" value="RNaseH-like_sf"/>
</dbReference>
<organism evidence="1 2">
    <name type="scientific">Nephila pilipes</name>
    <name type="common">Giant wood spider</name>
    <name type="synonym">Nephila maculata</name>
    <dbReference type="NCBI Taxonomy" id="299642"/>
    <lineage>
        <taxon>Eukaryota</taxon>
        <taxon>Metazoa</taxon>
        <taxon>Ecdysozoa</taxon>
        <taxon>Arthropoda</taxon>
        <taxon>Chelicerata</taxon>
        <taxon>Arachnida</taxon>
        <taxon>Araneae</taxon>
        <taxon>Araneomorphae</taxon>
        <taxon>Entelegynae</taxon>
        <taxon>Araneoidea</taxon>
        <taxon>Nephilidae</taxon>
        <taxon>Nephila</taxon>
    </lineage>
</organism>